<sequence>MYSELSRRNEDVIESKMSEPRQKRMEVVGYKMEVTSMYSGNQVFPGDRLFELKATHGVPLEISVAAILNKGKVIDWGQFIEQARRNKFWDFQILDMITNAVQDAGTDPDYIAGVVERTKFYMLKNPLLNKSK</sequence>
<gene>
    <name evidence="1" type="ORF">CPT_Moabite_235</name>
</gene>
<dbReference type="InterPro" id="IPR018162">
    <property type="entry name" value="Ala-tRNA-ligase_IIc_anticod-bd"/>
</dbReference>
<evidence type="ECO:0000313" key="2">
    <source>
        <dbReference type="Proteomes" id="UP000319063"/>
    </source>
</evidence>
<keyword evidence="2" id="KW-1185">Reference proteome</keyword>
<evidence type="ECO:0000313" key="1">
    <source>
        <dbReference type="EMBL" id="QDB71265.1"/>
    </source>
</evidence>
<name>A0A4Y5TPF4_9CAUD</name>
<dbReference type="Proteomes" id="UP000319063">
    <property type="component" value="Segment"/>
</dbReference>
<dbReference type="GO" id="GO:0004813">
    <property type="term" value="F:alanine-tRNA ligase activity"/>
    <property type="evidence" value="ECO:0007669"/>
    <property type="project" value="InterPro"/>
</dbReference>
<proteinExistence type="predicted"/>
<dbReference type="GO" id="GO:0005524">
    <property type="term" value="F:ATP binding"/>
    <property type="evidence" value="ECO:0007669"/>
    <property type="project" value="InterPro"/>
</dbReference>
<dbReference type="EMBL" id="MK994515">
    <property type="protein sequence ID" value="QDB71265.1"/>
    <property type="molecule type" value="Genomic_DNA"/>
</dbReference>
<reference evidence="2" key="1">
    <citation type="submission" date="2019-05" db="EMBL/GenBank/DDBJ databases">
        <title>Complete Genome Sequence of Serratia marcescens Myophage Moabite.</title>
        <authorList>
            <person name="Price L."/>
            <person name="Rohren M."/>
            <person name="Newkirk H."/>
            <person name="Liu M."/>
            <person name="Ramsey J."/>
        </authorList>
    </citation>
    <scope>NUCLEOTIDE SEQUENCE [LARGE SCALE GENOMIC DNA]</scope>
</reference>
<protein>
    <submittedName>
        <fullName evidence="1">Alanyl-tRNA synthetase</fullName>
    </submittedName>
</protein>
<dbReference type="SUPFAM" id="SSF101353">
    <property type="entry name" value="Putative anticodon-binding domain of alanyl-tRNA synthetase (AlaRS)"/>
    <property type="match status" value="1"/>
</dbReference>
<accession>A0A4Y5TPF4</accession>
<keyword evidence="1" id="KW-0030">Aminoacyl-tRNA synthetase</keyword>
<organism evidence="1 2">
    <name type="scientific">Serratia phage Moabite</name>
    <dbReference type="NCBI Taxonomy" id="2587814"/>
    <lineage>
        <taxon>Viruses</taxon>
        <taxon>Duplodnaviria</taxon>
        <taxon>Heunggongvirae</taxon>
        <taxon>Uroviricota</taxon>
        <taxon>Caudoviricetes</taxon>
        <taxon>Chimalliviridae</taxon>
        <taxon>Moabitevirus</taxon>
        <taxon>Moabitevirus moabite</taxon>
    </lineage>
</organism>
<keyword evidence="1" id="KW-0436">Ligase</keyword>